<dbReference type="Gene3D" id="3.80.10.10">
    <property type="entry name" value="Ribonuclease Inhibitor"/>
    <property type="match status" value="1"/>
</dbReference>
<dbReference type="SUPFAM" id="SSF81383">
    <property type="entry name" value="F-box domain"/>
    <property type="match status" value="1"/>
</dbReference>
<protein>
    <recommendedName>
        <fullName evidence="1">F-box domain-containing protein</fullName>
    </recommendedName>
</protein>
<evidence type="ECO:0000313" key="2">
    <source>
        <dbReference type="EMBL" id="RWS21070.1"/>
    </source>
</evidence>
<keyword evidence="3" id="KW-1185">Reference proteome</keyword>
<dbReference type="InterPro" id="IPR032675">
    <property type="entry name" value="LRR_dom_sf"/>
</dbReference>
<organism evidence="2 3">
    <name type="scientific">Leptotrombidium deliense</name>
    <dbReference type="NCBI Taxonomy" id="299467"/>
    <lineage>
        <taxon>Eukaryota</taxon>
        <taxon>Metazoa</taxon>
        <taxon>Ecdysozoa</taxon>
        <taxon>Arthropoda</taxon>
        <taxon>Chelicerata</taxon>
        <taxon>Arachnida</taxon>
        <taxon>Acari</taxon>
        <taxon>Acariformes</taxon>
        <taxon>Trombidiformes</taxon>
        <taxon>Prostigmata</taxon>
        <taxon>Anystina</taxon>
        <taxon>Parasitengona</taxon>
        <taxon>Trombiculoidea</taxon>
        <taxon>Trombiculidae</taxon>
        <taxon>Leptotrombidium</taxon>
    </lineage>
</organism>
<accession>A0A443S0N4</accession>
<dbReference type="PROSITE" id="PS50181">
    <property type="entry name" value="FBOX"/>
    <property type="match status" value="1"/>
</dbReference>
<dbReference type="EMBL" id="NCKV01013825">
    <property type="protein sequence ID" value="RWS21070.1"/>
    <property type="molecule type" value="Genomic_DNA"/>
</dbReference>
<sequence length="261" mass="29824">MFRECFFLVTLPLKTAKFFVTLLYRAVVVASTCRDVPTPKRFTPVGKLRLDQLNDPELLQVMSYLSPSDMLNFGLVCQRFLNLFQTKMRSNQSIRNVNKSISSSSICSSLFNEYKSMFRSNIDVSLNYGKFLNVLILYMPRVKHIWLDGCYGINDRNLYLLGDYMPCLTSLWLFNANVSDAGLERFFRFAPNLEKLALKSVECRGSCFNSIGNRVKSLIFLLCWGPEMSGYQILANKISNTLEELTIVNKGINGDEIAQCE</sequence>
<dbReference type="SUPFAM" id="SSF52047">
    <property type="entry name" value="RNI-like"/>
    <property type="match status" value="1"/>
</dbReference>
<dbReference type="Pfam" id="PF00646">
    <property type="entry name" value="F-box"/>
    <property type="match status" value="1"/>
</dbReference>
<gene>
    <name evidence="2" type="ORF">B4U80_14185</name>
</gene>
<reference evidence="2 3" key="1">
    <citation type="journal article" date="2018" name="Gigascience">
        <title>Genomes of trombidid mites reveal novel predicted allergens and laterally-transferred genes associated with secondary metabolism.</title>
        <authorList>
            <person name="Dong X."/>
            <person name="Chaisiri K."/>
            <person name="Xia D."/>
            <person name="Armstrong S.D."/>
            <person name="Fang Y."/>
            <person name="Donnelly M.J."/>
            <person name="Kadowaki T."/>
            <person name="McGarry J.W."/>
            <person name="Darby A.C."/>
            <person name="Makepeace B.L."/>
        </authorList>
    </citation>
    <scope>NUCLEOTIDE SEQUENCE [LARGE SCALE GENOMIC DNA]</scope>
    <source>
        <strain evidence="2">UoL-UT</strain>
    </source>
</reference>
<comment type="caution">
    <text evidence="2">The sequence shown here is derived from an EMBL/GenBank/DDBJ whole genome shotgun (WGS) entry which is preliminary data.</text>
</comment>
<dbReference type="Proteomes" id="UP000288716">
    <property type="component" value="Unassembled WGS sequence"/>
</dbReference>
<dbReference type="VEuPathDB" id="VectorBase:LDEU010970"/>
<dbReference type="AlphaFoldDB" id="A0A443S0N4"/>
<feature type="domain" description="F-box" evidence="1">
    <location>
        <begin position="47"/>
        <end position="97"/>
    </location>
</feature>
<dbReference type="InterPro" id="IPR036047">
    <property type="entry name" value="F-box-like_dom_sf"/>
</dbReference>
<evidence type="ECO:0000259" key="1">
    <source>
        <dbReference type="PROSITE" id="PS50181"/>
    </source>
</evidence>
<dbReference type="InterPro" id="IPR001810">
    <property type="entry name" value="F-box_dom"/>
</dbReference>
<dbReference type="OrthoDB" id="550575at2759"/>
<proteinExistence type="predicted"/>
<evidence type="ECO:0000313" key="3">
    <source>
        <dbReference type="Proteomes" id="UP000288716"/>
    </source>
</evidence>
<name>A0A443S0N4_9ACAR</name>